<dbReference type="InParanoid" id="Q0UZY4"/>
<reference evidence="2" key="1">
    <citation type="journal article" date="2007" name="Plant Cell">
        <title>Dothideomycete-plant interactions illuminated by genome sequencing and EST analysis of the wheat pathogen Stagonospora nodorum.</title>
        <authorList>
            <person name="Hane J.K."/>
            <person name="Lowe R.G."/>
            <person name="Solomon P.S."/>
            <person name="Tan K.C."/>
            <person name="Schoch C.L."/>
            <person name="Spatafora J.W."/>
            <person name="Crous P.W."/>
            <person name="Kodira C."/>
            <person name="Birren B.W."/>
            <person name="Galagan J.E."/>
            <person name="Torriani S.F."/>
            <person name="McDonald B.A."/>
            <person name="Oliver R.P."/>
        </authorList>
    </citation>
    <scope>NUCLEOTIDE SEQUENCE [LARGE SCALE GENOMIC DNA]</scope>
    <source>
        <strain evidence="2">SN15 / ATCC MYA-4574 / FGSC 10173</strain>
    </source>
</reference>
<dbReference type="GeneID" id="5970136"/>
<dbReference type="AlphaFoldDB" id="Q0UZY4"/>
<proteinExistence type="predicted"/>
<dbReference type="KEGG" id="pno:SNOG_02680"/>
<dbReference type="HOGENOM" id="CLU_3175588_0_0_1"/>
<protein>
    <submittedName>
        <fullName evidence="1">Uncharacterized protein</fullName>
    </submittedName>
</protein>
<dbReference type="Proteomes" id="UP000001055">
    <property type="component" value="Unassembled WGS sequence"/>
</dbReference>
<dbReference type="EMBL" id="CH445328">
    <property type="protein sequence ID" value="EAT89411.1"/>
    <property type="molecule type" value="Genomic_DNA"/>
</dbReference>
<gene>
    <name evidence="1" type="ORF">SNOG_02680</name>
</gene>
<dbReference type="RefSeq" id="XP_001793279.1">
    <property type="nucleotide sequence ID" value="XM_001793227.1"/>
</dbReference>
<organism evidence="1 2">
    <name type="scientific">Phaeosphaeria nodorum (strain SN15 / ATCC MYA-4574 / FGSC 10173)</name>
    <name type="common">Glume blotch fungus</name>
    <name type="synonym">Parastagonospora nodorum</name>
    <dbReference type="NCBI Taxonomy" id="321614"/>
    <lineage>
        <taxon>Eukaryota</taxon>
        <taxon>Fungi</taxon>
        <taxon>Dikarya</taxon>
        <taxon>Ascomycota</taxon>
        <taxon>Pezizomycotina</taxon>
        <taxon>Dothideomycetes</taxon>
        <taxon>Pleosporomycetidae</taxon>
        <taxon>Pleosporales</taxon>
        <taxon>Pleosporineae</taxon>
        <taxon>Phaeosphaeriaceae</taxon>
        <taxon>Parastagonospora</taxon>
    </lineage>
</organism>
<sequence>MHNNIPYNTAPTTKAAALRRPEICKNILVQATTSMSIGQCPQVYMVL</sequence>
<evidence type="ECO:0000313" key="2">
    <source>
        <dbReference type="Proteomes" id="UP000001055"/>
    </source>
</evidence>
<name>Q0UZY4_PHANO</name>
<accession>Q0UZY4</accession>
<evidence type="ECO:0000313" key="1">
    <source>
        <dbReference type="EMBL" id="EAT89411.1"/>
    </source>
</evidence>